<reference evidence="2 3" key="1">
    <citation type="journal article" date="2021" name="Microbiol. Resour. Announc.">
        <title>Complete Genome Sequences of Two Rhodococcus sp. Strains with Large and Linear Chromosomes, Isolated from Apple Rhizosphere.</title>
        <authorList>
            <person name="Benning S."/>
            <person name="Brugnone N."/>
            <person name="Siani R."/>
            <person name="Kublik S."/>
            <person name="Schloter M."/>
            <person name="Rad V."/>
        </authorList>
    </citation>
    <scope>NUCLEOTIDE SEQUENCE [LARGE SCALE GENOMIC DNA]</scope>
    <source>
        <strain evidence="2 3">R79</strain>
    </source>
</reference>
<evidence type="ECO:0000256" key="1">
    <source>
        <dbReference type="SAM" id="MobiDB-lite"/>
    </source>
</evidence>
<dbReference type="RefSeq" id="WP_206004380.1">
    <property type="nucleotide sequence ID" value="NZ_CP070615.1"/>
</dbReference>
<geneLocation type="plasmid" evidence="2 3">
    <name>unnamed4</name>
</geneLocation>
<proteinExistence type="predicted"/>
<gene>
    <name evidence="2" type="ORF">JWS13_02650</name>
</gene>
<sequence length="127" mass="14045">MALEENVERVLNAIELVYRECEGTKPRKARIIAAAGVSAKTFYRIVNDYPEVTRALRIAEAAAKPSNPEPNTDDTPDDPIKIDPLGAVEELLDTIAELTLVIEAQNKHIGALRERLAMQPAQIRTAR</sequence>
<keyword evidence="2" id="KW-0614">Plasmid</keyword>
<keyword evidence="3" id="KW-1185">Reference proteome</keyword>
<evidence type="ECO:0000313" key="3">
    <source>
        <dbReference type="Proteomes" id="UP000662986"/>
    </source>
</evidence>
<reference evidence="2 3" key="2">
    <citation type="journal article" date="2022" name="Arch. Microbiol.">
        <title>Rhodococcus pseudokoreensis sp. nov. isolated from the rhizosphere of young M26 apple rootstocks.</title>
        <authorList>
            <person name="Kampfer P."/>
            <person name="Glaeser S.P."/>
            <person name="Blom J."/>
            <person name="Wolf J."/>
            <person name="Benning S."/>
            <person name="Schloter M."/>
            <person name="Neumann-Schaal M."/>
        </authorList>
    </citation>
    <scope>NUCLEOTIDE SEQUENCE [LARGE SCALE GENOMIC DNA]</scope>
    <source>
        <strain evidence="2 3">R79</strain>
    </source>
</reference>
<organism evidence="2 3">
    <name type="scientific">Rhodococcus pseudokoreensis</name>
    <dbReference type="NCBI Taxonomy" id="2811421"/>
    <lineage>
        <taxon>Bacteria</taxon>
        <taxon>Bacillati</taxon>
        <taxon>Actinomycetota</taxon>
        <taxon>Actinomycetes</taxon>
        <taxon>Mycobacteriales</taxon>
        <taxon>Nocardiaceae</taxon>
        <taxon>Rhodococcus</taxon>
    </lineage>
</organism>
<dbReference type="EMBL" id="CP070615">
    <property type="protein sequence ID" value="QSE87587.1"/>
    <property type="molecule type" value="Genomic_DNA"/>
</dbReference>
<protein>
    <submittedName>
        <fullName evidence="2">Uncharacterized protein</fullName>
    </submittedName>
</protein>
<feature type="region of interest" description="Disordered" evidence="1">
    <location>
        <begin position="60"/>
        <end position="82"/>
    </location>
</feature>
<name>A0A974VYW4_9NOCA</name>
<dbReference type="Proteomes" id="UP000662986">
    <property type="component" value="Plasmid unnamed4"/>
</dbReference>
<evidence type="ECO:0000313" key="2">
    <source>
        <dbReference type="EMBL" id="QSE87587.1"/>
    </source>
</evidence>
<accession>A0A974VYW4</accession>